<reference evidence="13" key="1">
    <citation type="submission" date="2020-01" db="EMBL/GenBank/DDBJ databases">
        <authorList>
            <person name="Meier V. D."/>
            <person name="Meier V D."/>
        </authorList>
    </citation>
    <scope>NUCLEOTIDE SEQUENCE</scope>
    <source>
        <strain evidence="13">HLG_WM_MAG_05</strain>
    </source>
</reference>
<dbReference type="PANTHER" id="PTHR21091">
    <property type="entry name" value="METHYLTETRAHYDROFOLATE:HOMOCYSTEINE METHYLTRANSFERASE RELATED"/>
    <property type="match status" value="1"/>
</dbReference>
<dbReference type="GO" id="GO:0004853">
    <property type="term" value="F:uroporphyrinogen decarboxylase activity"/>
    <property type="evidence" value="ECO:0007669"/>
    <property type="project" value="UniProtKB-UniRule"/>
</dbReference>
<feature type="site" description="Transition state stabilizer" evidence="8">
    <location>
        <position position="76"/>
    </location>
</feature>
<keyword evidence="7 8" id="KW-0627">Porphyrin biosynthesis</keyword>
<evidence type="ECO:0000256" key="8">
    <source>
        <dbReference type="HAMAP-Rule" id="MF_00218"/>
    </source>
</evidence>
<organism evidence="13">
    <name type="scientific">uncultured Sulfurovum sp</name>
    <dbReference type="NCBI Taxonomy" id="269237"/>
    <lineage>
        <taxon>Bacteria</taxon>
        <taxon>Pseudomonadati</taxon>
        <taxon>Campylobacterota</taxon>
        <taxon>Epsilonproteobacteria</taxon>
        <taxon>Campylobacterales</taxon>
        <taxon>Sulfurovaceae</taxon>
        <taxon>Sulfurovum</taxon>
        <taxon>environmental samples</taxon>
    </lineage>
</organism>
<feature type="binding site" evidence="8">
    <location>
        <begin position="26"/>
        <end position="30"/>
    </location>
    <ligand>
        <name>substrate</name>
    </ligand>
</feature>
<dbReference type="PANTHER" id="PTHR21091:SF169">
    <property type="entry name" value="UROPORPHYRINOGEN DECARBOXYLASE"/>
    <property type="match status" value="1"/>
</dbReference>
<keyword evidence="6 8" id="KW-0456">Lyase</keyword>
<name>A0A6S6T8W4_9BACT</name>
<proteinExistence type="inferred from homology"/>
<comment type="caution">
    <text evidence="8">Lacks conserved residue(s) required for the propagation of feature annotation.</text>
</comment>
<evidence type="ECO:0000256" key="9">
    <source>
        <dbReference type="RuleBase" id="RU000554"/>
    </source>
</evidence>
<evidence type="ECO:0000256" key="5">
    <source>
        <dbReference type="ARBA" id="ARBA00022793"/>
    </source>
</evidence>
<dbReference type="InterPro" id="IPR000257">
    <property type="entry name" value="Uroporphyrinogen_deCOase"/>
</dbReference>
<dbReference type="FunFam" id="3.20.20.210:FF:000007">
    <property type="entry name" value="Uroporphyrinogen decarboxylase"/>
    <property type="match status" value="1"/>
</dbReference>
<dbReference type="NCBIfam" id="TIGR01464">
    <property type="entry name" value="hemE"/>
    <property type="match status" value="1"/>
</dbReference>
<evidence type="ECO:0000256" key="10">
    <source>
        <dbReference type="RuleBase" id="RU004169"/>
    </source>
</evidence>
<evidence type="ECO:0000259" key="11">
    <source>
        <dbReference type="PROSITE" id="PS00906"/>
    </source>
</evidence>
<comment type="subcellular location">
    <subcellularLocation>
        <location evidence="8">Cytoplasm</location>
    </subcellularLocation>
</comment>
<dbReference type="AlphaFoldDB" id="A0A6S6T8W4"/>
<dbReference type="CDD" id="cd00717">
    <property type="entry name" value="URO-D"/>
    <property type="match status" value="1"/>
</dbReference>
<accession>A0A6S6T8W4</accession>
<evidence type="ECO:0000313" key="13">
    <source>
        <dbReference type="EMBL" id="CAA6813028.1"/>
    </source>
</evidence>
<dbReference type="PROSITE" id="PS00906">
    <property type="entry name" value="UROD_1"/>
    <property type="match status" value="1"/>
</dbReference>
<dbReference type="GO" id="GO:0019353">
    <property type="term" value="P:protoporphyrinogen IX biosynthetic process from glutamate"/>
    <property type="evidence" value="ECO:0007669"/>
    <property type="project" value="TreeGrafter"/>
</dbReference>
<dbReference type="Gene3D" id="3.20.20.210">
    <property type="match status" value="1"/>
</dbReference>
<dbReference type="InterPro" id="IPR006361">
    <property type="entry name" value="Uroporphyrinogen_deCO2ase_HemE"/>
</dbReference>
<dbReference type="Pfam" id="PF01208">
    <property type="entry name" value="URO-D"/>
    <property type="match status" value="1"/>
</dbReference>
<evidence type="ECO:0000256" key="2">
    <source>
        <dbReference type="ARBA" id="ARBA00009935"/>
    </source>
</evidence>
<evidence type="ECO:0000256" key="1">
    <source>
        <dbReference type="ARBA" id="ARBA00004804"/>
    </source>
</evidence>
<dbReference type="EMBL" id="CACVAU010000042">
    <property type="protein sequence ID" value="CAA6813028.1"/>
    <property type="molecule type" value="Genomic_DNA"/>
</dbReference>
<keyword evidence="5 8" id="KW-0210">Decarboxylase</keyword>
<comment type="function">
    <text evidence="8">Catalyzes the decarboxylation of four acetate groups of uroporphyrinogen-III to yield coproporphyrinogen-III.</text>
</comment>
<feature type="binding site" evidence="8">
    <location>
        <position position="157"/>
    </location>
    <ligand>
        <name>substrate</name>
    </ligand>
</feature>
<evidence type="ECO:0000256" key="3">
    <source>
        <dbReference type="ARBA" id="ARBA00012288"/>
    </source>
</evidence>
<evidence type="ECO:0000256" key="4">
    <source>
        <dbReference type="ARBA" id="ARBA00022490"/>
    </source>
</evidence>
<sequence length="351" mass="39690">MSKKSKIFVDACLGKETPYTPVWMMRQAGRYLPEYMKVRGEAGDFLSLCHDPAKAAEVTIQPLDIVGVDAAILFSDILVIPDEMGMDLEFIKGFGPKFNDPLTCQADLDRLIGGEEAANKLTYVYDTIKLLRKQLDERGDEIALIGFTGAPWTLATYMIEGQGTKTYNLCKKLMYSNPEFLHNILREVTEVVKYYMEKQIEAGIDVVQIFDSWAAAIEPGKYNEFSWKYMVEICDHLKAKYPDTPIIMFPKGVASFIERGQVYGNFDVFGVDWGTPMAMAKEHLEDKYVLQGNMEPCRLYSKEATTACVEAIQEVMGTKRHIFNLGHGILPDVPVENAKHFVAECQRVSKR</sequence>
<comment type="similarity">
    <text evidence="2 8 10">Belongs to the uroporphyrinogen decarboxylase family.</text>
</comment>
<feature type="binding site" evidence="8">
    <location>
        <position position="76"/>
    </location>
    <ligand>
        <name>substrate</name>
    </ligand>
</feature>
<dbReference type="InterPro" id="IPR038071">
    <property type="entry name" value="UROD/MetE-like_sf"/>
</dbReference>
<dbReference type="PROSITE" id="PS00907">
    <property type="entry name" value="UROD_2"/>
    <property type="match status" value="1"/>
</dbReference>
<evidence type="ECO:0000259" key="12">
    <source>
        <dbReference type="PROSITE" id="PS00907"/>
    </source>
</evidence>
<feature type="binding site" evidence="8">
    <location>
        <position position="212"/>
    </location>
    <ligand>
        <name>substrate</name>
    </ligand>
</feature>
<keyword evidence="4 8" id="KW-0963">Cytoplasm</keyword>
<feature type="binding site" evidence="8">
    <location>
        <position position="327"/>
    </location>
    <ligand>
        <name>substrate</name>
    </ligand>
</feature>
<comment type="pathway">
    <text evidence="1 8 9">Porphyrin-containing compound metabolism; protoporphyrin-IX biosynthesis; coproporphyrinogen-III from 5-aminolevulinate: step 4/4.</text>
</comment>
<evidence type="ECO:0000256" key="6">
    <source>
        <dbReference type="ARBA" id="ARBA00023239"/>
    </source>
</evidence>
<dbReference type="UniPathway" id="UPA00251">
    <property type="reaction ID" value="UER00321"/>
</dbReference>
<gene>
    <name evidence="8" type="primary">hemE</name>
    <name evidence="13" type="ORF">HELGO_WM4148</name>
</gene>
<feature type="domain" description="Uroporphyrinogen decarboxylase (URO-D)" evidence="11">
    <location>
        <begin position="21"/>
        <end position="30"/>
    </location>
</feature>
<comment type="subunit">
    <text evidence="8">Homodimer.</text>
</comment>
<dbReference type="HAMAP" id="MF_00218">
    <property type="entry name" value="URO_D"/>
    <property type="match status" value="1"/>
</dbReference>
<evidence type="ECO:0000256" key="7">
    <source>
        <dbReference type="ARBA" id="ARBA00023244"/>
    </source>
</evidence>
<dbReference type="SUPFAM" id="SSF51726">
    <property type="entry name" value="UROD/MetE-like"/>
    <property type="match status" value="1"/>
</dbReference>
<protein>
    <recommendedName>
        <fullName evidence="3 8">Uroporphyrinogen decarboxylase</fullName>
        <shortName evidence="8">UPD</shortName>
        <shortName evidence="8">URO-D</shortName>
        <ecNumber evidence="3 8">4.1.1.37</ecNumber>
    </recommendedName>
</protein>
<comment type="catalytic activity">
    <reaction evidence="8 9">
        <text>uroporphyrinogen III + 4 H(+) = coproporphyrinogen III + 4 CO2</text>
        <dbReference type="Rhea" id="RHEA:19865"/>
        <dbReference type="ChEBI" id="CHEBI:15378"/>
        <dbReference type="ChEBI" id="CHEBI:16526"/>
        <dbReference type="ChEBI" id="CHEBI:57308"/>
        <dbReference type="ChEBI" id="CHEBI:57309"/>
        <dbReference type="EC" id="4.1.1.37"/>
    </reaction>
</comment>
<feature type="domain" description="Uroporphyrinogen decarboxylase (URO-D)" evidence="12">
    <location>
        <begin position="145"/>
        <end position="161"/>
    </location>
</feature>
<dbReference type="EC" id="4.1.1.37" evidence="3 8"/>
<dbReference type="GO" id="GO:0005829">
    <property type="term" value="C:cytosol"/>
    <property type="evidence" value="ECO:0007669"/>
    <property type="project" value="TreeGrafter"/>
</dbReference>